<keyword evidence="3" id="KW-1185">Reference proteome</keyword>
<dbReference type="OrthoDB" id="1655185at2"/>
<evidence type="ECO:0000259" key="1">
    <source>
        <dbReference type="Pfam" id="PF13157"/>
    </source>
</evidence>
<dbReference type="STRING" id="1384057.CD33_06945"/>
<dbReference type="Pfam" id="PF13157">
    <property type="entry name" value="Enas"/>
    <property type="match status" value="1"/>
</dbReference>
<protein>
    <recommendedName>
        <fullName evidence="1">Endospore appendages core domain-containing protein</fullName>
    </recommendedName>
</protein>
<name>A0A0A3IN89_9BACL</name>
<feature type="domain" description="Endospore appendages core" evidence="1">
    <location>
        <begin position="129"/>
        <end position="221"/>
    </location>
</feature>
<dbReference type="eggNOG" id="ENOG502ZPB2">
    <property type="taxonomic scope" value="Bacteria"/>
</dbReference>
<dbReference type="RefSeq" id="WP_036199320.1">
    <property type="nucleotide sequence ID" value="NZ_AVCY01000010.1"/>
</dbReference>
<dbReference type="EMBL" id="JPVO01000046">
    <property type="protein sequence ID" value="KGR76277.1"/>
    <property type="molecule type" value="Genomic_DNA"/>
</dbReference>
<reference evidence="2 3" key="1">
    <citation type="submission" date="2014-02" db="EMBL/GenBank/DDBJ databases">
        <title>Draft genome sequence of Lysinibacillus sinduriensis JCM 15800.</title>
        <authorList>
            <person name="Zhang F."/>
            <person name="Wang G."/>
            <person name="Zhang L."/>
        </authorList>
    </citation>
    <scope>NUCLEOTIDE SEQUENCE [LARGE SCALE GENOMIC DNA]</scope>
    <source>
        <strain evidence="2 3">JCM 15800</strain>
    </source>
</reference>
<organism evidence="2 3">
    <name type="scientific">Ureibacillus sinduriensis BLB-1 = JCM 15800</name>
    <dbReference type="NCBI Taxonomy" id="1384057"/>
    <lineage>
        <taxon>Bacteria</taxon>
        <taxon>Bacillati</taxon>
        <taxon>Bacillota</taxon>
        <taxon>Bacilli</taxon>
        <taxon>Bacillales</taxon>
        <taxon>Caryophanaceae</taxon>
        <taxon>Ureibacillus</taxon>
    </lineage>
</organism>
<dbReference type="InterPro" id="IPR025055">
    <property type="entry name" value="Ena_core"/>
</dbReference>
<dbReference type="NCBIfam" id="NF040827">
    <property type="entry name" value="CotZ_rel"/>
    <property type="match status" value="1"/>
</dbReference>
<gene>
    <name evidence="2" type="ORF">CD33_06945</name>
</gene>
<accession>A0A0A3IN89</accession>
<evidence type="ECO:0000313" key="2">
    <source>
        <dbReference type="EMBL" id="KGR76277.1"/>
    </source>
</evidence>
<sequence>MSKGIKKRVKQFERNCINFTEFSQYTELPFHLLNSKGHPFFAIGQIDGFSFKSPFFTVESVDPCQHSAVLNILAPFPFQEGDVDPSNCIQTLLRTNSFVSVELSKFSGFSKVPISISDCLTICDMMEEHVRLPFMAGETDFPKVIWQHTGGNQINNVATIMLHYQNGIDSQVKLNLCTKDKLVTLNAPKGNGRAVTVKDLLSIEICPSAKLVKGIIEIQVNRKEERKIYFN</sequence>
<dbReference type="AlphaFoldDB" id="A0A0A3IN89"/>
<dbReference type="Proteomes" id="UP000030408">
    <property type="component" value="Unassembled WGS sequence"/>
</dbReference>
<comment type="caution">
    <text evidence="2">The sequence shown here is derived from an EMBL/GenBank/DDBJ whole genome shotgun (WGS) entry which is preliminary data.</text>
</comment>
<proteinExistence type="predicted"/>
<evidence type="ECO:0000313" key="3">
    <source>
        <dbReference type="Proteomes" id="UP000030408"/>
    </source>
</evidence>